<accession>A0ABQ0L254</accession>
<evidence type="ECO:0000313" key="1">
    <source>
        <dbReference type="EMBL" id="GAT45153.1"/>
    </source>
</evidence>
<keyword evidence="2" id="KW-1185">Reference proteome</keyword>
<evidence type="ECO:0000313" key="2">
    <source>
        <dbReference type="Proteomes" id="UP000815677"/>
    </source>
</evidence>
<name>A0ABQ0L254_MYCCL</name>
<sequence length="68" mass="7473">MPYKSLRKDRETGVEYIGRKIYPVQIERLQVIDGGDGAPFVHSPTIPVAPTTPVKRACNTAVDAAFDD</sequence>
<dbReference type="EMBL" id="DF840843">
    <property type="protein sequence ID" value="GAT45153.1"/>
    <property type="molecule type" value="Genomic_DNA"/>
</dbReference>
<organism evidence="1 2">
    <name type="scientific">Mycena chlorophos</name>
    <name type="common">Agaric fungus</name>
    <name type="synonym">Agaricus chlorophos</name>
    <dbReference type="NCBI Taxonomy" id="658473"/>
    <lineage>
        <taxon>Eukaryota</taxon>
        <taxon>Fungi</taxon>
        <taxon>Dikarya</taxon>
        <taxon>Basidiomycota</taxon>
        <taxon>Agaricomycotina</taxon>
        <taxon>Agaricomycetes</taxon>
        <taxon>Agaricomycetidae</taxon>
        <taxon>Agaricales</taxon>
        <taxon>Marasmiineae</taxon>
        <taxon>Mycenaceae</taxon>
        <taxon>Mycena</taxon>
    </lineage>
</organism>
<gene>
    <name evidence="1" type="ORF">MCHLO_02744</name>
</gene>
<proteinExistence type="predicted"/>
<reference evidence="1" key="1">
    <citation type="submission" date="2014-09" db="EMBL/GenBank/DDBJ databases">
        <title>Genome sequence of the luminous mushroom Mycena chlorophos for searching fungal bioluminescence genes.</title>
        <authorList>
            <person name="Tanaka Y."/>
            <person name="Kasuga D."/>
            <person name="Oba Y."/>
            <person name="Hase S."/>
            <person name="Sato K."/>
            <person name="Oba Y."/>
            <person name="Sakakibara Y."/>
        </authorList>
    </citation>
    <scope>NUCLEOTIDE SEQUENCE</scope>
</reference>
<dbReference type="Proteomes" id="UP000815677">
    <property type="component" value="Unassembled WGS sequence"/>
</dbReference>
<protein>
    <submittedName>
        <fullName evidence="1">Uncharacterized protein</fullName>
    </submittedName>
</protein>